<sequence>MNSINQVKEWIKYFNANIYNRDKKIYTYEFSIEVSANIIKYLMQKKKNNDIFVGTTIRTDFYKKSNKAIHTLVLITYTTYNDKYYVLNNYYKIDNKITIDYMNYINCKKIIKINLDDLIHEEYPYHDEGYYYECRYVKKRYYINEEKNYVYYNGLYIENVSNTNNIFYPNFISKYLSTSLSILDMLFYIK</sequence>
<evidence type="ECO:0000313" key="1">
    <source>
        <dbReference type="EMBL" id="QHT74146.1"/>
    </source>
</evidence>
<dbReference type="EMBL" id="MN739839">
    <property type="protein sequence ID" value="QHT74146.1"/>
    <property type="molecule type" value="Genomic_DNA"/>
</dbReference>
<organism evidence="1">
    <name type="scientific">viral metagenome</name>
    <dbReference type="NCBI Taxonomy" id="1070528"/>
    <lineage>
        <taxon>unclassified sequences</taxon>
        <taxon>metagenomes</taxon>
        <taxon>organismal metagenomes</taxon>
    </lineage>
</organism>
<proteinExistence type="predicted"/>
<reference evidence="1" key="1">
    <citation type="journal article" date="2020" name="Nature">
        <title>Giant virus diversity and host interactions through global metagenomics.</title>
        <authorList>
            <person name="Schulz F."/>
            <person name="Roux S."/>
            <person name="Paez-Espino D."/>
            <person name="Jungbluth S."/>
            <person name="Walsh D.A."/>
            <person name="Denef V.J."/>
            <person name="McMahon K.D."/>
            <person name="Konstantinidis K.T."/>
            <person name="Eloe-Fadrosh E.A."/>
            <person name="Kyrpides N.C."/>
            <person name="Woyke T."/>
        </authorList>
    </citation>
    <scope>NUCLEOTIDE SEQUENCE</scope>
    <source>
        <strain evidence="1">GVMAG-M-3300023179-4</strain>
    </source>
</reference>
<dbReference type="AlphaFoldDB" id="A0A6C0H1P7"/>
<accession>A0A6C0H1P7</accession>
<protein>
    <submittedName>
        <fullName evidence="1">Uncharacterized protein</fullName>
    </submittedName>
</protein>
<name>A0A6C0H1P7_9ZZZZ</name>